<proteinExistence type="inferred from homology"/>
<evidence type="ECO:0000256" key="2">
    <source>
        <dbReference type="PIRNR" id="PIRNR006443"/>
    </source>
</evidence>
<dbReference type="PANTHER" id="PTHR43232:SF2">
    <property type="entry name" value="MOLYBDENUM COFACTOR BIOSYNTHESIS PROTEIN B"/>
    <property type="match status" value="1"/>
</dbReference>
<protein>
    <recommendedName>
        <fullName evidence="1 2">Molybdenum cofactor biosynthesis protein B</fullName>
    </recommendedName>
</protein>
<sequence length="186" mass="20287">MSRMTFEHFVPLNIAILTVNNRRTLQDDTTGNLLNAKVTTVGHIVSERVVIPANKYQIRSVISDWVASDNIQVILISGGTGLTEDDITPEAIEVLFDKQVAGFGELFRQRSLQQIGYSTLQSRALAGLANKTLIVAMPGSPKACDIAWDEIISAQLDARQGPCNFVPQLKASDGVMCPSREKDACN</sequence>
<dbReference type="NCBIfam" id="TIGR00177">
    <property type="entry name" value="molyb_syn"/>
    <property type="match status" value="1"/>
</dbReference>
<dbReference type="InterPro" id="IPR012245">
    <property type="entry name" value="MoaB"/>
</dbReference>
<evidence type="ECO:0000256" key="1">
    <source>
        <dbReference type="ARBA" id="ARBA00015262"/>
    </source>
</evidence>
<comment type="caution">
    <text evidence="4">The sequence shown here is derived from an EMBL/GenBank/DDBJ whole genome shotgun (WGS) entry which is preliminary data.</text>
</comment>
<dbReference type="OrthoDB" id="9784492at2"/>
<name>A0A244CTR3_PSEDV</name>
<dbReference type="InterPro" id="IPR001453">
    <property type="entry name" value="MoaB/Mog_dom"/>
</dbReference>
<dbReference type="Proteomes" id="UP000194841">
    <property type="component" value="Unassembled WGS sequence"/>
</dbReference>
<dbReference type="InterPro" id="IPR036425">
    <property type="entry name" value="MoaB/Mog-like_dom_sf"/>
</dbReference>
<dbReference type="RefSeq" id="WP_086742383.1">
    <property type="nucleotide sequence ID" value="NZ_MWPV01000001.1"/>
</dbReference>
<comment type="function">
    <text evidence="2">May be involved in the biosynthesis of molybdopterin.</text>
</comment>
<dbReference type="NCBIfam" id="TIGR02667">
    <property type="entry name" value="moaB_proteo"/>
    <property type="match status" value="1"/>
</dbReference>
<dbReference type="UniPathway" id="UPA00344"/>
<dbReference type="Pfam" id="PF00994">
    <property type="entry name" value="MoCF_biosynth"/>
    <property type="match status" value="1"/>
</dbReference>
<evidence type="ECO:0000313" key="5">
    <source>
        <dbReference type="Proteomes" id="UP000194841"/>
    </source>
</evidence>
<evidence type="ECO:0000313" key="4">
    <source>
        <dbReference type="EMBL" id="OUL58997.1"/>
    </source>
</evidence>
<comment type="similarity">
    <text evidence="2">Belongs to the MoaB/Mog family.</text>
</comment>
<dbReference type="SMART" id="SM00852">
    <property type="entry name" value="MoCF_biosynth"/>
    <property type="match status" value="1"/>
</dbReference>
<dbReference type="SUPFAM" id="SSF53218">
    <property type="entry name" value="Molybdenum cofactor biosynthesis proteins"/>
    <property type="match status" value="1"/>
</dbReference>
<dbReference type="GO" id="GO:0005829">
    <property type="term" value="C:cytosol"/>
    <property type="evidence" value="ECO:0007669"/>
    <property type="project" value="TreeGrafter"/>
</dbReference>
<dbReference type="PANTHER" id="PTHR43232">
    <property type="entry name" value="MOLYBDENUM COFACTOR BIOSYNTHESIS PROTEIN B"/>
    <property type="match status" value="1"/>
</dbReference>
<dbReference type="EMBL" id="MWPV01000001">
    <property type="protein sequence ID" value="OUL58997.1"/>
    <property type="molecule type" value="Genomic_DNA"/>
</dbReference>
<dbReference type="InterPro" id="IPR013484">
    <property type="entry name" value="MoaB_proteobac"/>
</dbReference>
<evidence type="ECO:0000259" key="3">
    <source>
        <dbReference type="SMART" id="SM00852"/>
    </source>
</evidence>
<keyword evidence="5" id="KW-1185">Reference proteome</keyword>
<comment type="pathway">
    <text evidence="2">Cofactor biosynthesis; molybdopterin biosynthesis.</text>
</comment>
<reference evidence="4 5" key="1">
    <citation type="submission" date="2017-02" db="EMBL/GenBank/DDBJ databases">
        <title>Pseudoalteromonas ulvae TC14 Genome.</title>
        <authorList>
            <person name="Molmeret M."/>
        </authorList>
    </citation>
    <scope>NUCLEOTIDE SEQUENCE [LARGE SCALE GENOMIC DNA]</scope>
    <source>
        <strain evidence="4">TC14</strain>
    </source>
</reference>
<dbReference type="GO" id="GO:0006777">
    <property type="term" value="P:Mo-molybdopterin cofactor biosynthetic process"/>
    <property type="evidence" value="ECO:0007669"/>
    <property type="project" value="UniProtKB-UniRule"/>
</dbReference>
<dbReference type="Gene3D" id="3.40.980.10">
    <property type="entry name" value="MoaB/Mog-like domain"/>
    <property type="match status" value="1"/>
</dbReference>
<organism evidence="4 5">
    <name type="scientific">Pseudoalteromonas ulvae</name>
    <dbReference type="NCBI Taxonomy" id="107327"/>
    <lineage>
        <taxon>Bacteria</taxon>
        <taxon>Pseudomonadati</taxon>
        <taxon>Pseudomonadota</taxon>
        <taxon>Gammaproteobacteria</taxon>
        <taxon>Alteromonadales</taxon>
        <taxon>Pseudoalteromonadaceae</taxon>
        <taxon>Pseudoalteromonas</taxon>
    </lineage>
</organism>
<keyword evidence="2" id="KW-0501">Molybdenum cofactor biosynthesis</keyword>
<accession>A0A244CTR3</accession>
<dbReference type="AlphaFoldDB" id="A0A244CTR3"/>
<gene>
    <name evidence="4" type="ORF">B1199_01560</name>
</gene>
<dbReference type="CDD" id="cd00886">
    <property type="entry name" value="MogA_MoaB"/>
    <property type="match status" value="1"/>
</dbReference>
<dbReference type="PIRSF" id="PIRSF006443">
    <property type="entry name" value="MoaB"/>
    <property type="match status" value="1"/>
</dbReference>
<feature type="domain" description="MoaB/Mog" evidence="3">
    <location>
        <begin position="15"/>
        <end position="159"/>
    </location>
</feature>